<feature type="compositionally biased region" description="Acidic residues" evidence="1">
    <location>
        <begin position="36"/>
        <end position="50"/>
    </location>
</feature>
<evidence type="ECO:0000313" key="2">
    <source>
        <dbReference type="EMBL" id="MED6227298.1"/>
    </source>
</evidence>
<evidence type="ECO:0000256" key="1">
    <source>
        <dbReference type="SAM" id="MobiDB-lite"/>
    </source>
</evidence>
<gene>
    <name evidence="2" type="ORF">PIB30_112218</name>
</gene>
<protein>
    <submittedName>
        <fullName evidence="2">Uncharacterized protein</fullName>
    </submittedName>
</protein>
<dbReference type="PANTHER" id="PTHR33443">
    <property type="entry name" value="ZGC:112980"/>
    <property type="match status" value="1"/>
</dbReference>
<feature type="compositionally biased region" description="Basic and acidic residues" evidence="1">
    <location>
        <begin position="17"/>
        <end position="28"/>
    </location>
</feature>
<dbReference type="PANTHER" id="PTHR33443:SF35">
    <property type="entry name" value="VQ DOMAIN-CONTAINING PROTEIN"/>
    <property type="match status" value="1"/>
</dbReference>
<sequence>MPEVLEISSDEEQGPEEGLRSVDIDWIKEFLGMSDSDSDDDDGKSDDSDDVIIISENKPHQPKSKSSTVAVKNLVDDDDDGDCVVLDGDPENGVTCVDDEPTGSDEVLVVGEKGQARLEEEESAEKYINTSRFVTV</sequence>
<evidence type="ECO:0000313" key="3">
    <source>
        <dbReference type="Proteomes" id="UP001341840"/>
    </source>
</evidence>
<comment type="caution">
    <text evidence="2">The sequence shown here is derived from an EMBL/GenBank/DDBJ whole genome shotgun (WGS) entry which is preliminary data.</text>
</comment>
<accession>A0ABU6ZZ21</accession>
<reference evidence="2 3" key="1">
    <citation type="journal article" date="2023" name="Plants (Basel)">
        <title>Bridging the Gap: Combining Genomics and Transcriptomics Approaches to Understand Stylosanthes scabra, an Orphan Legume from the Brazilian Caatinga.</title>
        <authorList>
            <person name="Ferreira-Neto J.R.C."/>
            <person name="da Silva M.D."/>
            <person name="Binneck E."/>
            <person name="de Melo N.F."/>
            <person name="da Silva R.H."/>
            <person name="de Melo A.L.T.M."/>
            <person name="Pandolfi V."/>
            <person name="Bustamante F.O."/>
            <person name="Brasileiro-Vidal A.C."/>
            <person name="Benko-Iseppon A.M."/>
        </authorList>
    </citation>
    <scope>NUCLEOTIDE SEQUENCE [LARGE SCALE GENOMIC DNA]</scope>
    <source>
        <tissue evidence="2">Leaves</tissue>
    </source>
</reference>
<dbReference type="Proteomes" id="UP001341840">
    <property type="component" value="Unassembled WGS sequence"/>
</dbReference>
<feature type="region of interest" description="Disordered" evidence="1">
    <location>
        <begin position="1"/>
        <end position="68"/>
    </location>
</feature>
<name>A0ABU6ZZ21_9FABA</name>
<proteinExistence type="predicted"/>
<keyword evidence="3" id="KW-1185">Reference proteome</keyword>
<organism evidence="2 3">
    <name type="scientific">Stylosanthes scabra</name>
    <dbReference type="NCBI Taxonomy" id="79078"/>
    <lineage>
        <taxon>Eukaryota</taxon>
        <taxon>Viridiplantae</taxon>
        <taxon>Streptophyta</taxon>
        <taxon>Embryophyta</taxon>
        <taxon>Tracheophyta</taxon>
        <taxon>Spermatophyta</taxon>
        <taxon>Magnoliopsida</taxon>
        <taxon>eudicotyledons</taxon>
        <taxon>Gunneridae</taxon>
        <taxon>Pentapetalae</taxon>
        <taxon>rosids</taxon>
        <taxon>fabids</taxon>
        <taxon>Fabales</taxon>
        <taxon>Fabaceae</taxon>
        <taxon>Papilionoideae</taxon>
        <taxon>50 kb inversion clade</taxon>
        <taxon>dalbergioids sensu lato</taxon>
        <taxon>Dalbergieae</taxon>
        <taxon>Pterocarpus clade</taxon>
        <taxon>Stylosanthes</taxon>
    </lineage>
</organism>
<dbReference type="EMBL" id="JASCZI010279665">
    <property type="protein sequence ID" value="MED6227298.1"/>
    <property type="molecule type" value="Genomic_DNA"/>
</dbReference>
<dbReference type="InterPro" id="IPR053234">
    <property type="entry name" value="RPM1_Interactor"/>
</dbReference>
<feature type="non-terminal residue" evidence="2">
    <location>
        <position position="136"/>
    </location>
</feature>